<dbReference type="PANTHER" id="PTHR38436">
    <property type="entry name" value="POLYKETIDE CYCLASE SNOAL-LIKE DOMAIN"/>
    <property type="match status" value="1"/>
</dbReference>
<proteinExistence type="predicted"/>
<evidence type="ECO:0000313" key="1">
    <source>
        <dbReference type="EMBL" id="QLG47821.1"/>
    </source>
</evidence>
<reference evidence="1 2" key="1">
    <citation type="submission" date="2020-07" db="EMBL/GenBank/DDBJ databases">
        <authorList>
            <person name="Cui H."/>
        </authorList>
    </citation>
    <scope>NUCLEOTIDE SEQUENCE [LARGE SCALE GENOMIC DNA]</scope>
    <source>
        <strain evidence="1 2">YPL8</strain>
    </source>
</reference>
<dbReference type="KEGG" id="haly:HYG82_02655"/>
<dbReference type="Gene3D" id="3.10.450.50">
    <property type="match status" value="1"/>
</dbReference>
<dbReference type="PANTHER" id="PTHR38436:SF1">
    <property type="entry name" value="ESTER CYCLASE"/>
    <property type="match status" value="1"/>
</dbReference>
<gene>
    <name evidence="1" type="ORF">HYG82_02655</name>
</gene>
<dbReference type="EMBL" id="CP058601">
    <property type="protein sequence ID" value="QLG47821.1"/>
    <property type="molecule type" value="Genomic_DNA"/>
</dbReference>
<accession>A0A7D5KBK1</accession>
<dbReference type="RefSeq" id="WP_179259563.1">
    <property type="nucleotide sequence ID" value="NZ_CP058601.1"/>
</dbReference>
<dbReference type="Proteomes" id="UP000509241">
    <property type="component" value="Chromosome"/>
</dbReference>
<protein>
    <submittedName>
        <fullName evidence="1">Ester cyclase</fullName>
    </submittedName>
</protein>
<organism evidence="1 2">
    <name type="scientific">Natrinema halophilum</name>
    <dbReference type="NCBI Taxonomy" id="1699371"/>
    <lineage>
        <taxon>Archaea</taxon>
        <taxon>Methanobacteriati</taxon>
        <taxon>Methanobacteriota</taxon>
        <taxon>Stenosarchaea group</taxon>
        <taxon>Halobacteria</taxon>
        <taxon>Halobacteriales</taxon>
        <taxon>Natrialbaceae</taxon>
        <taxon>Natrinema</taxon>
    </lineage>
</organism>
<dbReference type="OrthoDB" id="199763at2157"/>
<dbReference type="AlphaFoldDB" id="A0A7D5KBK1"/>
<sequence>MDRSSSIETGETAEDPGVSTIETRNERLVRDYFAAVWNGGDLEALDTDAVNDDYVLHHGTDDAYTVDELRTAWADWYEAFPDLRNEIEDVIPTADRVVVRYRFSGTHRATVFDIPPTRNEVETAGIVVFSVEDGQMSEAWALDDVDGLRSRLGARRVVARRSDS</sequence>
<dbReference type="SUPFAM" id="SSF54427">
    <property type="entry name" value="NTF2-like"/>
    <property type="match status" value="1"/>
</dbReference>
<dbReference type="InterPro" id="IPR032710">
    <property type="entry name" value="NTF2-like_dom_sf"/>
</dbReference>
<dbReference type="Pfam" id="PF07366">
    <property type="entry name" value="SnoaL"/>
    <property type="match status" value="1"/>
</dbReference>
<evidence type="ECO:0000313" key="2">
    <source>
        <dbReference type="Proteomes" id="UP000509241"/>
    </source>
</evidence>
<dbReference type="GO" id="GO:0030638">
    <property type="term" value="P:polyketide metabolic process"/>
    <property type="evidence" value="ECO:0007669"/>
    <property type="project" value="InterPro"/>
</dbReference>
<name>A0A7D5KBK1_9EURY</name>
<dbReference type="InterPro" id="IPR009959">
    <property type="entry name" value="Cyclase_SnoaL-like"/>
</dbReference>
<keyword evidence="2" id="KW-1185">Reference proteome</keyword>
<dbReference type="GeneID" id="56032156"/>